<dbReference type="Gene3D" id="2.20.110.10">
    <property type="entry name" value="Histone H3 K4-specific methyltransferase SET7/9 N-terminal domain"/>
    <property type="match status" value="2"/>
</dbReference>
<dbReference type="PANTHER" id="PTHR23084:SF263">
    <property type="entry name" value="MORN REPEAT-CONTAINING PROTEIN 1"/>
    <property type="match status" value="1"/>
</dbReference>
<name>A0A8J8T4H0_HALGN</name>
<dbReference type="InterPro" id="IPR003409">
    <property type="entry name" value="MORN"/>
</dbReference>
<dbReference type="SMART" id="SM00698">
    <property type="entry name" value="MORN"/>
    <property type="match status" value="3"/>
</dbReference>
<evidence type="ECO:0000256" key="1">
    <source>
        <dbReference type="ARBA" id="ARBA00022737"/>
    </source>
</evidence>
<protein>
    <recommendedName>
        <fullName evidence="5">MORN repeat protein</fullName>
    </recommendedName>
</protein>
<evidence type="ECO:0000313" key="3">
    <source>
        <dbReference type="EMBL" id="TNV81485.1"/>
    </source>
</evidence>
<dbReference type="EMBL" id="RRYP01006082">
    <property type="protein sequence ID" value="TNV81485.1"/>
    <property type="molecule type" value="Genomic_DNA"/>
</dbReference>
<keyword evidence="1" id="KW-0677">Repeat</keyword>
<feature type="region of interest" description="Disordered" evidence="2">
    <location>
        <begin position="212"/>
        <end position="232"/>
    </location>
</feature>
<dbReference type="PANTHER" id="PTHR23084">
    <property type="entry name" value="PHOSPHATIDYLINOSITOL-4-PHOSPHATE 5-KINASE RELATED"/>
    <property type="match status" value="1"/>
</dbReference>
<sequence length="257" mass="29807">MAGMRELILLPKRVEEAKLQIASLQSVFQWEMLEKMLGILSKPFNKYTPIKNENGNSKLAQLITQKGWRSSDLNATYADTKRVVQWATFEGSRSGDITALNEGVYYGQLLDGKRDGYGILYCTDVNNTPWLYECNWIQGKPLHGRYSWVQQDNKWDQYEGVLDGNYLLQGEGKMITEDGHKYSGNWRQGRKYGQGKYEWPNGVSYEGGWENGDYHGKGRKTQPNGEYQEGTWRNDKETGLHRYCRKDGRVIREEDYK</sequence>
<evidence type="ECO:0008006" key="5">
    <source>
        <dbReference type="Google" id="ProtNLM"/>
    </source>
</evidence>
<accession>A0A8J8T4H0</accession>
<dbReference type="Pfam" id="PF02493">
    <property type="entry name" value="MORN"/>
    <property type="match status" value="4"/>
</dbReference>
<evidence type="ECO:0000313" key="4">
    <source>
        <dbReference type="Proteomes" id="UP000785679"/>
    </source>
</evidence>
<gene>
    <name evidence="3" type="ORF">FGO68_gene7355</name>
</gene>
<keyword evidence="4" id="KW-1185">Reference proteome</keyword>
<dbReference type="SUPFAM" id="SSF82185">
    <property type="entry name" value="Histone H3 K4-specific methyltransferase SET7/9 N-terminal domain"/>
    <property type="match status" value="1"/>
</dbReference>
<proteinExistence type="predicted"/>
<evidence type="ECO:0000256" key="2">
    <source>
        <dbReference type="SAM" id="MobiDB-lite"/>
    </source>
</evidence>
<dbReference type="AlphaFoldDB" id="A0A8J8T4H0"/>
<organism evidence="3 4">
    <name type="scientific">Halteria grandinella</name>
    <dbReference type="NCBI Taxonomy" id="5974"/>
    <lineage>
        <taxon>Eukaryota</taxon>
        <taxon>Sar</taxon>
        <taxon>Alveolata</taxon>
        <taxon>Ciliophora</taxon>
        <taxon>Intramacronucleata</taxon>
        <taxon>Spirotrichea</taxon>
        <taxon>Stichotrichia</taxon>
        <taxon>Sporadotrichida</taxon>
        <taxon>Halteriidae</taxon>
        <taxon>Halteria</taxon>
    </lineage>
</organism>
<comment type="caution">
    <text evidence="3">The sequence shown here is derived from an EMBL/GenBank/DDBJ whole genome shotgun (WGS) entry which is preliminary data.</text>
</comment>
<reference evidence="3" key="1">
    <citation type="submission" date="2019-06" db="EMBL/GenBank/DDBJ databases">
        <authorList>
            <person name="Zheng W."/>
        </authorList>
    </citation>
    <scope>NUCLEOTIDE SEQUENCE</scope>
    <source>
        <strain evidence="3">QDHG01</strain>
    </source>
</reference>
<dbReference type="Proteomes" id="UP000785679">
    <property type="component" value="Unassembled WGS sequence"/>
</dbReference>
<dbReference type="OrthoDB" id="296831at2759"/>